<dbReference type="RefSeq" id="WP_139284029.1">
    <property type="nucleotide sequence ID" value="NZ_FNQM01000005.1"/>
</dbReference>
<dbReference type="OrthoDB" id="5801444at2"/>
<sequence length="203" mass="21602">MRTVLALASLALIVAHGGPSAAAEPVDLLFNTPHMAEVAPGRTLRYDHDRASDPALGIGPDLDAVIAVETGDGRATRFVMDADGAPRGFDVSEGVPGNPLLAVFLENTLRASAKATGGSPFYLRNRMREALADRLETVEQDHVFAMRPFAGDANATRLGDFEQLVMTFEVSVDAPGMLVALSAQAGPDEAPVYREEIRLETTD</sequence>
<gene>
    <name evidence="2" type="ORF">SAMN05444370_1056</name>
</gene>
<dbReference type="EMBL" id="FNQM01000005">
    <property type="protein sequence ID" value="SEA42689.1"/>
    <property type="molecule type" value="Genomic_DNA"/>
</dbReference>
<name>A0A1H4B3L3_9RHOB</name>
<organism evidence="2 3">
    <name type="scientific">Rubrimonas cliftonensis</name>
    <dbReference type="NCBI Taxonomy" id="89524"/>
    <lineage>
        <taxon>Bacteria</taxon>
        <taxon>Pseudomonadati</taxon>
        <taxon>Pseudomonadota</taxon>
        <taxon>Alphaproteobacteria</taxon>
        <taxon>Rhodobacterales</taxon>
        <taxon>Paracoccaceae</taxon>
        <taxon>Rubrimonas</taxon>
    </lineage>
</organism>
<dbReference type="Proteomes" id="UP000198703">
    <property type="component" value="Unassembled WGS sequence"/>
</dbReference>
<accession>A0A1H4B3L3</accession>
<dbReference type="AlphaFoldDB" id="A0A1H4B3L3"/>
<evidence type="ECO:0000313" key="3">
    <source>
        <dbReference type="Proteomes" id="UP000198703"/>
    </source>
</evidence>
<evidence type="ECO:0000313" key="2">
    <source>
        <dbReference type="EMBL" id="SEA42689.1"/>
    </source>
</evidence>
<evidence type="ECO:0000256" key="1">
    <source>
        <dbReference type="SAM" id="SignalP"/>
    </source>
</evidence>
<dbReference type="STRING" id="89524.SAMN05444370_1056"/>
<feature type="chain" id="PRO_5011587185" evidence="1">
    <location>
        <begin position="23"/>
        <end position="203"/>
    </location>
</feature>
<reference evidence="2 3" key="1">
    <citation type="submission" date="2016-10" db="EMBL/GenBank/DDBJ databases">
        <authorList>
            <person name="de Groot N.N."/>
        </authorList>
    </citation>
    <scope>NUCLEOTIDE SEQUENCE [LARGE SCALE GENOMIC DNA]</scope>
    <source>
        <strain evidence="2 3">DSM 15345</strain>
    </source>
</reference>
<protein>
    <submittedName>
        <fullName evidence="2">Uncharacterized protein</fullName>
    </submittedName>
</protein>
<keyword evidence="1" id="KW-0732">Signal</keyword>
<proteinExistence type="predicted"/>
<feature type="signal peptide" evidence="1">
    <location>
        <begin position="1"/>
        <end position="22"/>
    </location>
</feature>
<keyword evidence="3" id="KW-1185">Reference proteome</keyword>